<keyword evidence="5" id="KW-0009">Actin-binding</keyword>
<protein>
    <recommendedName>
        <fullName evidence="8">Calponin-homology (CH) domain-containing protein</fullName>
    </recommendedName>
</protein>
<feature type="compositionally biased region" description="Basic and acidic residues" evidence="7">
    <location>
        <begin position="940"/>
        <end position="951"/>
    </location>
</feature>
<dbReference type="GO" id="GO:0003779">
    <property type="term" value="F:actin binding"/>
    <property type="evidence" value="ECO:0007669"/>
    <property type="project" value="UniProtKB-KW"/>
</dbReference>
<feature type="coiled-coil region" evidence="6">
    <location>
        <begin position="6621"/>
        <end position="6680"/>
    </location>
</feature>
<evidence type="ECO:0000259" key="8">
    <source>
        <dbReference type="PROSITE" id="PS50021"/>
    </source>
</evidence>
<dbReference type="Gene3D" id="1.10.418.10">
    <property type="entry name" value="Calponin-like domain"/>
    <property type="match status" value="2"/>
</dbReference>
<dbReference type="Ensembl" id="ENSPNAT00000073628.1">
    <property type="protein sequence ID" value="ENSPNAP00000054608.1"/>
    <property type="gene ID" value="ENSPNAG00000032102.1"/>
</dbReference>
<feature type="compositionally biased region" description="Low complexity" evidence="7">
    <location>
        <begin position="1121"/>
        <end position="1137"/>
    </location>
</feature>
<feature type="region of interest" description="Disordered" evidence="7">
    <location>
        <begin position="1150"/>
        <end position="1202"/>
    </location>
</feature>
<feature type="compositionally biased region" description="Polar residues" evidence="7">
    <location>
        <begin position="2347"/>
        <end position="2363"/>
    </location>
</feature>
<dbReference type="PROSITE" id="PS50021">
    <property type="entry name" value="CH"/>
    <property type="match status" value="2"/>
</dbReference>
<gene>
    <name evidence="9" type="primary">SPTB</name>
</gene>
<dbReference type="InterPro" id="IPR001715">
    <property type="entry name" value="CH_dom"/>
</dbReference>
<dbReference type="Pfam" id="PF00307">
    <property type="entry name" value="CH"/>
    <property type="match status" value="2"/>
</dbReference>
<feature type="region of interest" description="Disordered" evidence="7">
    <location>
        <begin position="4000"/>
        <end position="4024"/>
    </location>
</feature>
<feature type="compositionally biased region" description="Polar residues" evidence="7">
    <location>
        <begin position="1625"/>
        <end position="1651"/>
    </location>
</feature>
<feature type="domain" description="Calponin-homology (CH)" evidence="8">
    <location>
        <begin position="188"/>
        <end position="294"/>
    </location>
</feature>
<evidence type="ECO:0000313" key="9">
    <source>
        <dbReference type="Ensembl" id="ENSPNAP00000054608.1"/>
    </source>
</evidence>
<proteinExistence type="predicted"/>
<feature type="region of interest" description="Disordered" evidence="7">
    <location>
        <begin position="1101"/>
        <end position="1137"/>
    </location>
</feature>
<feature type="region of interest" description="Disordered" evidence="7">
    <location>
        <begin position="4645"/>
        <end position="5090"/>
    </location>
</feature>
<feature type="compositionally biased region" description="Basic and acidic residues" evidence="7">
    <location>
        <begin position="4824"/>
        <end position="4840"/>
    </location>
</feature>
<dbReference type="InterPro" id="IPR057057">
    <property type="entry name" value="Spectrin_SYNE1"/>
</dbReference>
<dbReference type="PROSITE" id="PS00019">
    <property type="entry name" value="ACTININ_1"/>
    <property type="match status" value="1"/>
</dbReference>
<organism evidence="9 10">
    <name type="scientific">Pygocentrus nattereri</name>
    <name type="common">Red-bellied piranha</name>
    <dbReference type="NCBI Taxonomy" id="42514"/>
    <lineage>
        <taxon>Eukaryota</taxon>
        <taxon>Metazoa</taxon>
        <taxon>Chordata</taxon>
        <taxon>Craniata</taxon>
        <taxon>Vertebrata</taxon>
        <taxon>Euteleostomi</taxon>
        <taxon>Actinopterygii</taxon>
        <taxon>Neopterygii</taxon>
        <taxon>Teleostei</taxon>
        <taxon>Ostariophysi</taxon>
        <taxon>Characiformes</taxon>
        <taxon>Characoidei</taxon>
        <taxon>Pygocentrus</taxon>
    </lineage>
</organism>
<feature type="coiled-coil region" evidence="6">
    <location>
        <begin position="3611"/>
        <end position="3638"/>
    </location>
</feature>
<dbReference type="SUPFAM" id="SSF47576">
    <property type="entry name" value="Calponin-homology domain, CH-domain"/>
    <property type="match status" value="1"/>
</dbReference>
<evidence type="ECO:0000256" key="3">
    <source>
        <dbReference type="ARBA" id="ARBA00022737"/>
    </source>
</evidence>
<dbReference type="PANTHER" id="PTHR14514">
    <property type="entry name" value="PKA ANCHORING PROTEIN"/>
    <property type="match status" value="1"/>
</dbReference>
<keyword evidence="3" id="KW-0677">Repeat</keyword>
<comment type="subcellular location">
    <subcellularLocation>
        <location evidence="1">Endomembrane system</location>
    </subcellularLocation>
</comment>
<reference evidence="9" key="3">
    <citation type="submission" date="2025-09" db="UniProtKB">
        <authorList>
            <consortium name="Ensembl"/>
        </authorList>
    </citation>
    <scope>IDENTIFICATION</scope>
</reference>
<evidence type="ECO:0000256" key="6">
    <source>
        <dbReference type="SAM" id="Coils"/>
    </source>
</evidence>
<feature type="compositionally biased region" description="Low complexity" evidence="7">
    <location>
        <begin position="1706"/>
        <end position="1715"/>
    </location>
</feature>
<dbReference type="Pfam" id="PF25034">
    <property type="entry name" value="Spectrin_SYNE1"/>
    <property type="match status" value="1"/>
</dbReference>
<feature type="region of interest" description="Disordered" evidence="7">
    <location>
        <begin position="3923"/>
        <end position="3950"/>
    </location>
</feature>
<feature type="compositionally biased region" description="Basic and acidic residues" evidence="7">
    <location>
        <begin position="4985"/>
        <end position="4998"/>
    </location>
</feature>
<feature type="region of interest" description="Disordered" evidence="7">
    <location>
        <begin position="6776"/>
        <end position="6909"/>
    </location>
</feature>
<feature type="coiled-coil region" evidence="6">
    <location>
        <begin position="2635"/>
        <end position="2695"/>
    </location>
</feature>
<feature type="compositionally biased region" description="Basic and acidic residues" evidence="7">
    <location>
        <begin position="6872"/>
        <end position="6884"/>
    </location>
</feature>
<feature type="compositionally biased region" description="Polar residues" evidence="7">
    <location>
        <begin position="4894"/>
        <end position="4906"/>
    </location>
</feature>
<keyword evidence="6" id="KW-0175">Coiled coil</keyword>
<evidence type="ECO:0000256" key="5">
    <source>
        <dbReference type="ARBA" id="ARBA00023203"/>
    </source>
</evidence>
<feature type="compositionally biased region" description="Basic and acidic residues" evidence="7">
    <location>
        <begin position="1193"/>
        <end position="1202"/>
    </location>
</feature>
<reference evidence="9 10" key="1">
    <citation type="submission" date="2020-10" db="EMBL/GenBank/DDBJ databases">
        <title>Pygocentrus nattereri (red-bellied piranha) genome, fPygNat1, primary haplotype.</title>
        <authorList>
            <person name="Myers G."/>
            <person name="Meyer A."/>
            <person name="Karagic N."/>
            <person name="Pippel M."/>
            <person name="Winkler S."/>
            <person name="Tracey A."/>
            <person name="Wood J."/>
            <person name="Formenti G."/>
            <person name="Howe K."/>
            <person name="Fedrigo O."/>
            <person name="Jarvis E.D."/>
        </authorList>
    </citation>
    <scope>NUCLEOTIDE SEQUENCE [LARGE SCALE GENOMIC DNA]</scope>
</reference>
<feature type="region of interest" description="Disordered" evidence="7">
    <location>
        <begin position="4355"/>
        <end position="4383"/>
    </location>
</feature>
<feature type="compositionally biased region" description="Basic and acidic residues" evidence="7">
    <location>
        <begin position="4960"/>
        <end position="4972"/>
    </location>
</feature>
<feature type="region of interest" description="Disordered" evidence="7">
    <location>
        <begin position="920"/>
        <end position="990"/>
    </location>
</feature>
<accession>A0AAR2JRG2</accession>
<feature type="region of interest" description="Disordered" evidence="7">
    <location>
        <begin position="2347"/>
        <end position="2368"/>
    </location>
</feature>
<feature type="compositionally biased region" description="Polar residues" evidence="7">
    <location>
        <begin position="4687"/>
        <end position="4696"/>
    </location>
</feature>
<dbReference type="InterPro" id="IPR036872">
    <property type="entry name" value="CH_dom_sf"/>
</dbReference>
<feature type="region of interest" description="Disordered" evidence="7">
    <location>
        <begin position="1756"/>
        <end position="1775"/>
    </location>
</feature>
<feature type="compositionally biased region" description="Basic and acidic residues" evidence="7">
    <location>
        <begin position="5043"/>
        <end position="5075"/>
    </location>
</feature>
<evidence type="ECO:0000256" key="7">
    <source>
        <dbReference type="SAM" id="MobiDB-lite"/>
    </source>
</evidence>
<dbReference type="PANTHER" id="PTHR14514:SF4">
    <property type="entry name" value="NESPRIN-2"/>
    <property type="match status" value="1"/>
</dbReference>
<feature type="compositionally biased region" description="Acidic residues" evidence="7">
    <location>
        <begin position="6804"/>
        <end position="6845"/>
    </location>
</feature>
<dbReference type="FunFam" id="1.10.418.10:FF:000057">
    <property type="entry name" value="Calmin"/>
    <property type="match status" value="1"/>
</dbReference>
<evidence type="ECO:0000256" key="2">
    <source>
        <dbReference type="ARBA" id="ARBA00022553"/>
    </source>
</evidence>
<dbReference type="Gene3D" id="1.20.58.60">
    <property type="match status" value="5"/>
</dbReference>
<feature type="coiled-coil region" evidence="6">
    <location>
        <begin position="3684"/>
        <end position="3747"/>
    </location>
</feature>
<dbReference type="InterPro" id="IPR018159">
    <property type="entry name" value="Spectrin/alpha-actinin"/>
</dbReference>
<name>A0AAR2JRG2_PYGNA</name>
<feature type="region of interest" description="Disordered" evidence="7">
    <location>
        <begin position="1232"/>
        <end position="1252"/>
    </location>
</feature>
<dbReference type="SMART" id="SM00033">
    <property type="entry name" value="CH"/>
    <property type="match status" value="2"/>
</dbReference>
<keyword evidence="2" id="KW-0597">Phosphoprotein</keyword>
<dbReference type="SUPFAM" id="SSF46966">
    <property type="entry name" value="Spectrin repeat"/>
    <property type="match status" value="3"/>
</dbReference>
<feature type="coiled-coil region" evidence="6">
    <location>
        <begin position="3862"/>
        <end position="3896"/>
    </location>
</feature>
<evidence type="ECO:0000256" key="1">
    <source>
        <dbReference type="ARBA" id="ARBA00004308"/>
    </source>
</evidence>
<reference evidence="9" key="2">
    <citation type="submission" date="2025-08" db="UniProtKB">
        <authorList>
            <consortium name="Ensembl"/>
        </authorList>
    </citation>
    <scope>IDENTIFICATION</scope>
</reference>
<evidence type="ECO:0000313" key="10">
    <source>
        <dbReference type="Proteomes" id="UP001501920"/>
    </source>
</evidence>
<dbReference type="SMART" id="SM00150">
    <property type="entry name" value="SPEC"/>
    <property type="match status" value="8"/>
</dbReference>
<feature type="compositionally biased region" description="Polar residues" evidence="7">
    <location>
        <begin position="1101"/>
        <end position="1120"/>
    </location>
</feature>
<dbReference type="Proteomes" id="UP001501920">
    <property type="component" value="Chromosome 5"/>
</dbReference>
<feature type="compositionally biased region" description="Polar residues" evidence="7">
    <location>
        <begin position="3924"/>
        <end position="3936"/>
    </location>
</feature>
<feature type="region of interest" description="Disordered" evidence="7">
    <location>
        <begin position="1920"/>
        <end position="1944"/>
    </location>
</feature>
<sequence length="7195" mass="814642">MASERTSDPLVEGGSLPLDIDNVHILLQVEQEQIQKRTFTNWVNAQLSKRRPPVTVLDLFNDFRDGTRLLDLLEVMCGQRMSREKGKGMFQHRAHIEKGLAFLKRKSIKLVNINVSDIMDGKPSIILGLIWTIIMHFHIEELASTLSFSSRQSSLESLASLDTRSTSSSARSSPVPPRGSPLHTRFRISAKKALLLWVREQCHKAGCTLNVKDFKASWRSGVVFLAILYALRPDLVDLSKARSRTNRQNLEEAFRIAERELHIPRLLDPADVDVRDPDERSIMTYVAQFLQYSKDAPADEEMQGQYLSLPESVSPVNLPSNFTPAIAASPLRQTSTNQKAQEVTCWLEQAYQELLEGWDSTEGESYSERYHVFHTFIVSFNEQRRPVMPLLTAMKRTPRLSEEQRALRHAWDSLAEKLREYKTELDLSMPAPLDTVGRWLLRVEEALADGEADPQDHSRAAQEAREKQELLKVCLEEMPHHIKMFQNFQNMDEYGEMLVPADKLEEMKRRFTSVRVSSKYHGIKLEYQEHRHTVLDLLARLKIKLCAWKRAYISQEAVRVLVQDWNETVNKQTLPSMLEGSLYKLKHIASKYTSKSALAGDSSHVSKEVKTLEMETAATLQDVKMVKGIMGRVLAAWDSYCDSYSSLHAWLEQGTQSNRHGQRAEVTAEMMAEWSSRQAHLNDVGNYLIESTDPQTSRSLSDELCRINLLWADFVRRTQFDLVEESSVRPASPQTLQCLVREANQLLKEPVEVLSGSLRTYRKRLQFMMKKIKDVDLDSLTPSPECLAETLSKLKQAIPEVLQTLCEAMQVCEELQQSVCGLDGRLAELLHWEAEAREFYQLLKERAHKHQRGEDARTRLLISRGLQLEGQVVMEEQDLQVMVMSGQKNSPLQYLISSAMQDRVRATVAQSQEAVGLLSSLGARRDRSPTGRQPPQKIFVQERECETESNKRQTSSTTESMSASEDREQTDFQPPVKHRPLQPSRYSAQVAVPKTQPEVQPVPMIVVQEYHEEKKSPPLQTYQEAQAVAKTQLWKEPREDPQHILTSKGHEQAQTFAKVKPQAVTKEQAKAETKEEPMQQELGDTNETVKTHKLHLNSKQSTLQAQISSQQQMPACQQIPTQPEVNTQQQNQQSTTALKQLDIHQQTQAQQQQIQVEQHDTQKPIKVRKSQARSEHRPWLQQKGQAEVLTTARPKDKSKVSSEVHLKTTVAVTVAPTPDPIEGQAEWVTQTQTKLSKPPETQPKLSKIDQPAVKQAKVSQVKQQQSVTQAKVSEVQQQQPGTQARVSQAQQQQSVTQAKADEVQQQQPLAQMLSKAQPPAMISTEPLRQPQTLISGPAEMITTPHPPPQATAVMNQRRSEIQTMKHVQPQAMPPVCPQVMPQRQPPTMIQAHPQLMSQTQQHLMEMGEAQQTERLPPVLNQPQVMSQSQPHPALHYAQTQTAQPRSIAPIQPRIITMPPSQPQIHVPPQSQIMGMDQTQAKLQVKPQSIVQPQVQPQVQHPEWRPMAIEGYYEVQGQGLMQAQIYPQSHPQTQGVRQMQAHSQQWTSLGRGLATQTYTSVQGSGQVQVQPHPQSHIYPVQTQQWGIMRSEPMAPTFTQMRPQSQVQPIAPPQHWRPIRPEVISHSFQSVQTQDPRSISPYSHAQPQACTRPQTPPQHWRPIQSEPQSQIHSQKMVPKVSQPAAHKPSVQPPFQAPVRSQGPPPQQPQAQQQQLAQNRVEAPSGVQVQIQVESQTPQALPQVQVSQKLQSLVQEQAQQQSAPRVKPPALAQAPPQAYTEAYSKAQALARNRFEEAKHCLQEHILEAINIFKEKRMTEEQKLVKEETLKVLDSELLEEFLRAAEGMEAFCTPSQFRDMEFFAQSVRTQWEACFSADGSLVQAGQQLEALKELCDTLSPEDAHRLAQAQLRECEKRLAAIQRQFSGDRDTPPPDAGVPVEQTKESSPQKIFTASVEKATEVTTPEVTPVTAQRPKTVDKKEIIKQMSTEDDRYRSSRFALQAQLNRNEQSMLGGRPSESTTDLRKRLRELKALRDETESLWAEYEVQCSQCVQMNERAVEQDRAELTVKWREQRAHLQSRVDSLGSALELMDSIEHHIAEISERLDKFIKEPKDIKGYTLVNTNVLKDIKDLDESIQAQMDRLSRFDSEPSNLDLRDRSPLTQVVLTHRSSLDRLRQQVRKSDAAARALDRFLMSLRTVDQDVSAVQSVPCSGAAELQDSRAKLALIRKGVGSLKDKAPQLDQLLGGARLEVTREGRPVSCLDMVGALVRQAEDADDRLMIHQEGLRKEQQSQGVRLRRKTLLSELRKVRGAAEKQGLKEPTMPAVQHRIRALSDLDAQINSLRSEYQSIRGTASKPSPDSQQPGQSADELDSLWEETERAVAERQEQCRMLMELLKKFQTCRSYLGSTLQRAEQTVSEQSSYMSKDSLQRLLAKVSGIKDDLSGLGPKMEEFRTVCRQLQSQLKKIPDCSETPFESEADVLVDSWLDVSEKTDTYMDNLRVGLELWEKQLMLGGELEGWAAAKLNLFAESHPLSTEREVLLMKDDIQTQEENIERFHRKSLEIQSLLQSKEAPLELQVMETGLRKKMEEVKEVFSGCTEVFQELLTVRDHLVQRIDACRSAIQRIQSSVSMLSTDDGAQLQQHLQDLSEQLLDQEDQADSLMKEITLMSSVTGPQAIEELTSDCKRLKDSITTSQELIGQKKEQGEKSLLVQSIKDECQLFEDWLQDVQLSVNECFENPERRQDVEASMQRLQGFLASKEGEQRLLQVKESVESKGQIPAETQAQLCVWQQEQEGEMATLRAHCQGRHKQLHDILRKLNSLQEEHDHLREWLEQNQQIPEQREKLRQAHEDFLKESGRVEAFSDLLASVRLRGLRADPLLKDSESLVDQYHSLGIRLENQAQVHEALEKEVESFHAQEDDTRSWIRELKQGLDSLDKDASVEEKLYKAQAVLNLYAEGNSKLAALNKARENLCAHDELEDIKQQELLQNLRNIEDEWRRLVDSTQQLKSQAELQNSLLRELEALQAQERSVRFWVEEQRQKLDHLDKDVPHQDVHSKVQDVLNQQHEGNSKLMALRNRGASICAHKELGSEKRYSIEQNHRHLEEEWEKVLQAAQELKNQIEHKDLLFKELQTFQDQRKDTQAWIRQLKENLESLDNACSFQERFSRAQAILNQGPEGDSKLAALRDRGESVCACDGLEEDMRQSVQQTLRGIQEEWTGVQESAQKLKSQADLQEALSKELQDFNSQAESVQTWVMEKQQRFESLDKGTPVEDRLNISQAILDLQPEGDSKLSALKMKGESVGVHRELEESEKHSIQRTLRDLQEKWRMVLEIAEELRKQAELQDSLSREFQAFESQEENMQSWVGKLNQDLDSLGKSTHGTQEQIEERLNKAQAVLSLRPEGNCKMASLKRRAESLCTRKDLDEDVRRAVLRKLRSLEEEWKGVLQHGQELHSLLRSVVERLVSCQCQRQQTQSRLEQLKKQTEALPRCFSWPGLGDRRHTVEQARALLDKTRSLTPTLSALRAVGWEMSQLTRDPSWSDPSWVAMEEHIPELIKELTELCESLDEGIHTERICAQLVEQHSAAQDWLREQVKGFGALPTDRHGLQGSITTLKALLQTADREEREMKELDVVKDSLINLCTPGGRDALTLEVSQLHDLCASSEREMRERLAMCESRLADIDLNLAGRAQDLRAQAEGLLEELRAQDHCLKFGEGNRTVSQLQENWHNCKTSEKELEELEGKVRDLGQVLRMVPSDEDLPSDVIVLIDTVTQKYCSLRSKLLERQNDCADSVVRCMREALHALHTWNQSTQSPSDSASSMQAMIEEGAGLHKSLQVAVSHKQLLRDCLGPELAGKLERDSAAALKDADTLINTFKQELQDLEEKVKQEALRLSLETQKLQLDSQVSTERYSPTDTATKAELDWSKQQDITPALTTMDSQDSKETDKRSVQSSELLHQEVPSVIDETLGKTASSPAEQEEIVAMHVYQVELLNDDLSSVPLSTTPKQECTTEPDVPLSTPATGEEDHKWSNLEMEKKQDEGEFDLSEELHDFEIPEGEGHKEFPGPECTEESMVCDAPGLDETSEELMQTAIAETLHKEVPISVTEEVLESPMSVTEDVLESPMSVIEEVLESPMSVIEEILESPTSGEPLATGIDSYQGERKIAGLLTSTSSVASSLETKVRESVISVTESTIDERTNERIEREQKGIDKIQPPQSEEIPGYETLEEKSMELLESERTKTEVDEEKVAKERVVSEWTAVEKTSEDYPHLLTTPTSTTMGHQDQENTEIQSIEILRREIGLTEETSEKVNSPIAEQVLAALEMDTHQSKSKTLLSTTALTVPSELLTELNESTITTTTIVSDTETSEEKKNNQVLESEGPKTESEDSFFGLRSAMEVTVSKRTEMECTAEDGLGKYSCILDAKEHVEKTPVKKVATLVLDTDAVHIHTTESLRESDPSTATVVSGETTGYDITLSDPVESLDTGIQEGEESQVAQEEVSKGSSIFLGEQEKVSALNAVASTEEISDETSIPLTEITETQETRPPPRVVGTLTSDIGQNAAHHEREGSWTTDNGPQQARRVMEPLGLEDWTDNGPREIQRRYIILDQQEDLQIHQAPAAEATMPALDVTPQEPGEVHKEASELTVPGKLERASGEESVETEVSEMMPLKAKDQTEELEATPTPPARRKLDSVTSEKLSFSTEDRPVESLHSTCVEVDKTPGDKPTAVKAEPKPTPPTRRWKESDRLSLSLEDQSEFSNVLPIQVPHPEVLPTPPNRRRKDKLGGERLSLDLDSQPTPPERRQKEKGEDKLLSFDLELHPKPPSRRQKDKAEDKICPSTELEKISQEAFEEPLVKPTPPVRRKASRVDIDTISMDSKTEEMEALVKPTPPARRRHSRNLSDTISKESASSTDLEKIISPQRAMEESLVKPTPPVRRKVSRAESEISISKLEEMEMALVKPTPPTRRRDSKIESDKYQLQESFIKPTPPLRRKDSRAESEKTSAELEETLPKPVPTPPIRQKKDKADVEMNPMLEEPLIKLSPPTRCKGKTERVEVQPTSKQDDEEKTEEKSFSSQEHSEKGLVPADVESTETLTQTESKSFIQTLVQDVQQPDTLAQDTPIARNDEFQAEMSEEEEPVGPTMKDIFTEIKKMFKTGPNSLLIESMPHEDNLDILDTSVADLEAQLDRLVIRTLSCRNLPAVINPTDMAKQVEDAEHCRQSAQKQVSSISKQDQANGDVSIVANGSAYDPEAMQRLSCQWTAALWDAIGTVHTKETQLQLVIDYDRQTQKVKAAFEKLSAELEALKICPVESSFVEEQRLRSFLRTMDQERTVLGELIQTHSQLSPHLSLPERAAAQAQVNITQCEWRVLERSVEKTLHNVSAYTKESFGLLQEIKTLMDHLENLRKILASPRMSSVLWDNKRAQDMIEISADLTAAQQSYLHLQKRSDALSQGFSFKTETCSIEQGLQGIKDKLDLLGERLLSSTPKSSNPTMVKIVKVITDALAWAKQTQRDIEGRKRKVSLLPEEVHQQIKDLKKLQSEMSLKQTQLEALTEEVTELSPELDEADVPMVTSFLEELKGLSKSTAKKLDSAIEEVESSLQTREKISEHIADVATWILRHLQREALKREDYQSLSAADLDRRLRQSQDTLGEVEKQSAVTEALLMKSKDIASELSISENAWLNEKLFKLQEDIKGVICYEKACSQEITDLLQNQDTSQKKVSSLEKSLREIMVHVKECRFPITKDSLSALEPFKHTIVEHKCQVEQVSPCAEDKRRELLCMISELHHKMKALNVKAQSHERFLSLRQRLEDHKENIEVQVPKTKDESIDKEERYITCQALLTQILFIKPLCKEASDELENISGDLYPSQLTAEQKRLKQNINSLNTWEMAVQNNLQIVEWEILKDIHYPSEQRAVQDFLKETNRVQGKPCKVEPKQSAIDQEFRKCLNLRKSIEARMQVLEVLENKKGVGHKRKSQKSKHLADLAKMALDNCDQRMNNLSEAKELLKNYSMEVTSTIRFLQESESLLLPSLCSARSCSERLKDIQQALSTLDTDFQSHVTQLQTLAPFHPVLSKHKTEHLHVEILSHLLVRESTLKAQAQLWLEAIQRCVNCQKTVRMCYEELCQKVRDLETILAEVVCKKMTSQKDCTDQQEKLKILVEEVNTLPGRLEELKEWCPVQGCYANREDAVSALWGQVAKLQRCARELQAHSEQRGEEWIGITKSMEQASVTLDQTEAELPELNRGKATGDELQELLQFCSQYQDRLDCQHRALSALELRAARLLGVPSHLEQAPLIPLCQQLQTMQEQYHSLKERSARGRKTAQAEMEQREKVREELQGVREWLVAAATLLSGPEHVPQTKQLQEVHSELCTQKAVLHRIMEGLRMKYSDMYTLVPVEIEGLLQEVSLSLQEVEEQVDEAVEKSGPLHRLDARLSEIKAGLESVQIRLEQKSPNVLEAENTQKRVWDELDGLHSRLAGVEVELQDVSEEKPEETQVLTERLAQTQQLHTRLTKQAEERTAFLSKMRGWLQEHEEMVKGSQSWITEAQSWLTAPCTYTTAKCLDGHVNALQMVLDDSEQIRRTLQGFEGVLKEMQDVCDVSGLRQELCEAEQRVANMQQSLLGPLSQLEHAAAEVDAMESELKIMEKDVTDLRSALTSKEGISQDKLKAAEGRIELMKRTVAELQSCKAGLCLPEGAESALTVFKSAEILLNQLLELEQLVLEHTVVVVECPAAVCEKPTLSVPPTIAEEEVQDGGPDQGLIKIVHLKDNVLSGSGAVLMTVEESSPEQRLSWVTEKSDQTATHSQQPRPEEEEEEEEEEEADVFVDVREEEEAEDDDDEYVDARTDEDEEYGISSYAPGCETCTVEDADSGGPTESTEQDRMVTDAKDVEPAPDASAQEAGPEPTATVRTQSPPKELASAEAGVLRVCVEKAAVLEVCLEQARVSLGQSGQSGLDSSMQHSIERQLQNCQEMFVEIEQKVSSVSALGNNEEEQRALSAKLQRLKKNLLTFQLLLQERHTEEQACVERERPLQVRLQRSCSVQEILTSNKGKLFRQSSLQQQRELEQRLSEQRELTKVIAARGRLHSQTTEEHTGLFAPAAVEQDELRLDEEQSVQRKWTHLHQRLTQRLTQRAEQEQEDENSETGESVQISIPSLCVWSSADGTVCLQELQSHITHLRQLGHRASTEPVSNPYIPINVYII</sequence>
<keyword evidence="10" id="KW-1185">Reference proteome</keyword>
<dbReference type="InterPro" id="IPR001589">
    <property type="entry name" value="Actinin_actin-bd_CS"/>
</dbReference>
<keyword evidence="4" id="KW-0472">Membrane</keyword>
<feature type="compositionally biased region" description="Basic and acidic residues" evidence="7">
    <location>
        <begin position="4794"/>
        <end position="4815"/>
    </location>
</feature>
<dbReference type="PROSITE" id="PS00020">
    <property type="entry name" value="ACTININ_2"/>
    <property type="match status" value="1"/>
</dbReference>
<feature type="compositionally biased region" description="Basic and acidic residues" evidence="7">
    <location>
        <begin position="3937"/>
        <end position="3946"/>
    </location>
</feature>
<feature type="domain" description="Calponin-homology (CH)" evidence="8">
    <location>
        <begin position="33"/>
        <end position="138"/>
    </location>
</feature>
<feature type="region of interest" description="Disordered" evidence="7">
    <location>
        <begin position="1625"/>
        <end position="1720"/>
    </location>
</feature>
<evidence type="ECO:0000256" key="4">
    <source>
        <dbReference type="ARBA" id="ARBA00023136"/>
    </source>
</evidence>
<dbReference type="GeneTree" id="ENSGT00940000154656"/>
<feature type="compositionally biased region" description="Low complexity" evidence="7">
    <location>
        <begin position="954"/>
        <end position="963"/>
    </location>
</feature>